<dbReference type="Gene3D" id="1.10.10.10">
    <property type="entry name" value="Winged helix-like DNA-binding domain superfamily/Winged helix DNA-binding domain"/>
    <property type="match status" value="1"/>
</dbReference>
<reference evidence="2 3" key="1">
    <citation type="journal article" date="2019" name="Int. J. Syst. Evol. Microbiol.">
        <title>The Global Catalogue of Microorganisms (GCM) 10K type strain sequencing project: providing services to taxonomists for standard genome sequencing and annotation.</title>
        <authorList>
            <consortium name="The Broad Institute Genomics Platform"/>
            <consortium name="The Broad Institute Genome Sequencing Center for Infectious Disease"/>
            <person name="Wu L."/>
            <person name="Ma J."/>
        </authorList>
    </citation>
    <scope>NUCLEOTIDE SEQUENCE [LARGE SCALE GENOMIC DNA]</scope>
    <source>
        <strain evidence="2 3">JCM 16117</strain>
    </source>
</reference>
<dbReference type="EMBL" id="BAAAQY010000006">
    <property type="protein sequence ID" value="GAA2237450.1"/>
    <property type="molecule type" value="Genomic_DNA"/>
</dbReference>
<name>A0ABN3DNN0_9MICO</name>
<keyword evidence="3" id="KW-1185">Reference proteome</keyword>
<dbReference type="InterPro" id="IPR011991">
    <property type="entry name" value="ArsR-like_HTH"/>
</dbReference>
<dbReference type="PANTHER" id="PTHR38600:SF2">
    <property type="entry name" value="SLL0088 PROTEIN"/>
    <property type="match status" value="1"/>
</dbReference>
<protein>
    <recommendedName>
        <fullName evidence="1">HTH arsR-type domain-containing protein</fullName>
    </recommendedName>
</protein>
<dbReference type="CDD" id="cd00090">
    <property type="entry name" value="HTH_ARSR"/>
    <property type="match status" value="1"/>
</dbReference>
<accession>A0ABN3DNN0</accession>
<dbReference type="SUPFAM" id="SSF46785">
    <property type="entry name" value="Winged helix' DNA-binding domain"/>
    <property type="match status" value="1"/>
</dbReference>
<dbReference type="InterPro" id="IPR036388">
    <property type="entry name" value="WH-like_DNA-bd_sf"/>
</dbReference>
<proteinExistence type="predicted"/>
<feature type="domain" description="HTH arsR-type" evidence="1">
    <location>
        <begin position="9"/>
        <end position="102"/>
    </location>
</feature>
<dbReference type="PROSITE" id="PS50987">
    <property type="entry name" value="HTH_ARSR_2"/>
    <property type="match status" value="1"/>
</dbReference>
<gene>
    <name evidence="2" type="ORF">GCM10009851_23130</name>
</gene>
<dbReference type="InterPro" id="IPR001845">
    <property type="entry name" value="HTH_ArsR_DNA-bd_dom"/>
</dbReference>
<dbReference type="RefSeq" id="WP_259479783.1">
    <property type="nucleotide sequence ID" value="NZ_BAAAQY010000006.1"/>
</dbReference>
<dbReference type="Pfam" id="PF12840">
    <property type="entry name" value="HTH_20"/>
    <property type="match status" value="1"/>
</dbReference>
<dbReference type="InterPro" id="IPR036390">
    <property type="entry name" value="WH_DNA-bd_sf"/>
</dbReference>
<dbReference type="Proteomes" id="UP001500929">
    <property type="component" value="Unassembled WGS sequence"/>
</dbReference>
<evidence type="ECO:0000313" key="2">
    <source>
        <dbReference type="EMBL" id="GAA2237450.1"/>
    </source>
</evidence>
<organism evidence="2 3">
    <name type="scientific">Herbiconiux moechotypicola</name>
    <dbReference type="NCBI Taxonomy" id="637393"/>
    <lineage>
        <taxon>Bacteria</taxon>
        <taxon>Bacillati</taxon>
        <taxon>Actinomycetota</taxon>
        <taxon>Actinomycetes</taxon>
        <taxon>Micrococcales</taxon>
        <taxon>Microbacteriaceae</taxon>
        <taxon>Herbiconiux</taxon>
    </lineage>
</organism>
<dbReference type="SMART" id="SM00418">
    <property type="entry name" value="HTH_ARSR"/>
    <property type="match status" value="1"/>
</dbReference>
<sequence>MAKYVAEAGEVDRAVDLDRVFGALADPTRRAVVRRLGRGSASVTELAEPFGMALPSFLKHVQVLERSGCIATRKVGRTRVCTLEPRVVVVAEDWLRRERADWEARTDRLEHFVLGELAELGQGQASDASADREDTP</sequence>
<evidence type="ECO:0000259" key="1">
    <source>
        <dbReference type="PROSITE" id="PS50987"/>
    </source>
</evidence>
<dbReference type="PANTHER" id="PTHR38600">
    <property type="entry name" value="TRANSCRIPTIONAL REGULATORY PROTEIN"/>
    <property type="match status" value="1"/>
</dbReference>
<evidence type="ECO:0000313" key="3">
    <source>
        <dbReference type="Proteomes" id="UP001500929"/>
    </source>
</evidence>
<dbReference type="PRINTS" id="PR00778">
    <property type="entry name" value="HTHARSR"/>
</dbReference>
<comment type="caution">
    <text evidence="2">The sequence shown here is derived from an EMBL/GenBank/DDBJ whole genome shotgun (WGS) entry which is preliminary data.</text>
</comment>
<dbReference type="NCBIfam" id="NF033788">
    <property type="entry name" value="HTH_metalloreg"/>
    <property type="match status" value="1"/>
</dbReference>